<reference evidence="1 2" key="1">
    <citation type="submission" date="2015-10" db="EMBL/GenBank/DDBJ databases">
        <title>Genome sequencing of Penicillium freii.</title>
        <authorList>
            <person name="Nguyen H.D."/>
            <person name="Visagie C.M."/>
            <person name="Seifert K.A."/>
        </authorList>
    </citation>
    <scope>NUCLEOTIDE SEQUENCE [LARGE SCALE GENOMIC DNA]</scope>
    <source>
        <strain evidence="1 2">DAOM 242723</strain>
    </source>
</reference>
<organism evidence="1 2">
    <name type="scientific">Penicillium freii</name>
    <dbReference type="NCBI Taxonomy" id="48697"/>
    <lineage>
        <taxon>Eukaryota</taxon>
        <taxon>Fungi</taxon>
        <taxon>Dikarya</taxon>
        <taxon>Ascomycota</taxon>
        <taxon>Pezizomycotina</taxon>
        <taxon>Eurotiomycetes</taxon>
        <taxon>Eurotiomycetidae</taxon>
        <taxon>Eurotiales</taxon>
        <taxon>Aspergillaceae</taxon>
        <taxon>Penicillium</taxon>
    </lineage>
</organism>
<accession>A0A117NPT3</accession>
<gene>
    <name evidence="1" type="ORF">ACN42_g4271</name>
</gene>
<proteinExistence type="predicted"/>
<name>A0A117NPT3_PENFR</name>
<dbReference type="EMBL" id="LLXE01000090">
    <property type="protein sequence ID" value="KUM62828.1"/>
    <property type="molecule type" value="Genomic_DNA"/>
</dbReference>
<dbReference type="AlphaFoldDB" id="A0A117NPT3"/>
<keyword evidence="2" id="KW-1185">Reference proteome</keyword>
<protein>
    <submittedName>
        <fullName evidence="1">Uncharacterized protein</fullName>
    </submittedName>
</protein>
<evidence type="ECO:0000313" key="1">
    <source>
        <dbReference type="EMBL" id="KUM62828.1"/>
    </source>
</evidence>
<dbReference type="Proteomes" id="UP000055045">
    <property type="component" value="Unassembled WGS sequence"/>
</dbReference>
<evidence type="ECO:0000313" key="2">
    <source>
        <dbReference type="Proteomes" id="UP000055045"/>
    </source>
</evidence>
<comment type="caution">
    <text evidence="1">The sequence shown here is derived from an EMBL/GenBank/DDBJ whole genome shotgun (WGS) entry which is preliminary data.</text>
</comment>
<sequence>MGLDLSVYGLQEWADSALFTISICILSGNTVWFQLGVWLPVLAAVGRSDCIVIMTHTQLVRLQEVN</sequence>